<dbReference type="RefSeq" id="WP_190149092.1">
    <property type="nucleotide sequence ID" value="NZ_BMTL01000008.1"/>
</dbReference>
<dbReference type="InterPro" id="IPR017078">
    <property type="entry name" value="UCP036978_PHPhdr"/>
</dbReference>
<comment type="caution">
    <text evidence="2">The sequence shown here is derived from an EMBL/GenBank/DDBJ whole genome shotgun (WGS) entry which is preliminary data.</text>
</comment>
<accession>A0A918FTR4</accession>
<dbReference type="SMART" id="SM00481">
    <property type="entry name" value="POLIIIAc"/>
    <property type="match status" value="1"/>
</dbReference>
<dbReference type="SUPFAM" id="SSF89550">
    <property type="entry name" value="PHP domain-like"/>
    <property type="match status" value="1"/>
</dbReference>
<protein>
    <submittedName>
        <fullName evidence="2">PHP domain-containing protein</fullName>
    </submittedName>
</protein>
<dbReference type="InterPro" id="IPR003141">
    <property type="entry name" value="Pol/His_phosphatase_N"/>
</dbReference>
<dbReference type="PANTHER" id="PTHR36928">
    <property type="entry name" value="PHOSPHATASE YCDX-RELATED"/>
    <property type="match status" value="1"/>
</dbReference>
<dbReference type="InterPro" id="IPR016195">
    <property type="entry name" value="Pol/histidinol_Pase-like"/>
</dbReference>
<evidence type="ECO:0000313" key="2">
    <source>
        <dbReference type="EMBL" id="GGR83133.1"/>
    </source>
</evidence>
<dbReference type="GO" id="GO:0005829">
    <property type="term" value="C:cytosol"/>
    <property type="evidence" value="ECO:0007669"/>
    <property type="project" value="TreeGrafter"/>
</dbReference>
<name>A0A918FTR4_9ACTN</name>
<dbReference type="Gene3D" id="3.20.20.140">
    <property type="entry name" value="Metal-dependent hydrolases"/>
    <property type="match status" value="1"/>
</dbReference>
<dbReference type="PIRSF" id="PIRSF036978">
    <property type="entry name" value="UCP036978_PHPhdr"/>
    <property type="match status" value="1"/>
</dbReference>
<evidence type="ECO:0000313" key="3">
    <source>
        <dbReference type="Proteomes" id="UP000606194"/>
    </source>
</evidence>
<dbReference type="Gene3D" id="1.10.150.110">
    <property type="entry name" value="DNA polymerase beta, N-terminal domain-like"/>
    <property type="match status" value="1"/>
</dbReference>
<dbReference type="CDD" id="cd07436">
    <property type="entry name" value="PHP_PolX"/>
    <property type="match status" value="1"/>
</dbReference>
<dbReference type="NCBIfam" id="NF005928">
    <property type="entry name" value="PRK07945.1"/>
    <property type="match status" value="1"/>
</dbReference>
<dbReference type="InterPro" id="IPR004013">
    <property type="entry name" value="PHP_dom"/>
</dbReference>
<dbReference type="SUPFAM" id="SSF47802">
    <property type="entry name" value="DNA polymerase beta, N-terminal domain-like"/>
    <property type="match status" value="1"/>
</dbReference>
<organism evidence="2 3">
    <name type="scientific">Streptomyces humidus</name>
    <dbReference type="NCBI Taxonomy" id="52259"/>
    <lineage>
        <taxon>Bacteria</taxon>
        <taxon>Bacillati</taxon>
        <taxon>Actinomycetota</taxon>
        <taxon>Actinomycetes</taxon>
        <taxon>Kitasatosporales</taxon>
        <taxon>Streptomycetaceae</taxon>
        <taxon>Streptomyces</taxon>
    </lineage>
</organism>
<dbReference type="InterPro" id="IPR027421">
    <property type="entry name" value="DNA_pol_lamdba_lyase_dom_sf"/>
</dbReference>
<dbReference type="GO" id="GO:0042578">
    <property type="term" value="F:phosphoric ester hydrolase activity"/>
    <property type="evidence" value="ECO:0007669"/>
    <property type="project" value="TreeGrafter"/>
</dbReference>
<sequence>MDPVEALDRIAFLLERSLAPTYRVRAFRTAARMLAGLPPAEIAQRAGAGTLESLKGVGPKTAQVAREALAGQTPSYLEKLEKEAGGPLTDGAGTRLRALLRGDCHVHSDWSDGGSPIEEMGRAAAALGHEWAVLTDHSPRLTVARGLSPERLRRQLDVIEELNAAWAPFRLLTGIECDILDDGSLDQEPELLERLDVVVVSVHSKLRMESRAMTRRMVNAVRDPHADVLGHCTGRLVTGRGRPESQFDADEVFATCAESGTAVEINSRPERLDPPRRLLRRAVAAGVLFSIDTDAHAPGQLDWQILGCARAEECEVPAERIVNAWPPADLLAWTREGRTPTGVARP</sequence>
<feature type="domain" description="Polymerase/histidinol phosphatase N-terminal" evidence="1">
    <location>
        <begin position="102"/>
        <end position="181"/>
    </location>
</feature>
<dbReference type="Pfam" id="PF02811">
    <property type="entry name" value="PHP"/>
    <property type="match status" value="1"/>
</dbReference>
<dbReference type="GO" id="GO:0008270">
    <property type="term" value="F:zinc ion binding"/>
    <property type="evidence" value="ECO:0007669"/>
    <property type="project" value="TreeGrafter"/>
</dbReference>
<evidence type="ECO:0000259" key="1">
    <source>
        <dbReference type="SMART" id="SM00481"/>
    </source>
</evidence>
<dbReference type="PANTHER" id="PTHR36928:SF1">
    <property type="entry name" value="PHOSPHATASE YCDX-RELATED"/>
    <property type="match status" value="1"/>
</dbReference>
<dbReference type="Pfam" id="PF14716">
    <property type="entry name" value="HHH_8"/>
    <property type="match status" value="1"/>
</dbReference>
<gene>
    <name evidence="2" type="ORF">GCM10010269_22820</name>
</gene>
<dbReference type="EMBL" id="BMTL01000008">
    <property type="protein sequence ID" value="GGR83133.1"/>
    <property type="molecule type" value="Genomic_DNA"/>
</dbReference>
<dbReference type="AlphaFoldDB" id="A0A918FTR4"/>
<dbReference type="InterPro" id="IPR047967">
    <property type="entry name" value="PolX_PHP"/>
</dbReference>
<proteinExistence type="predicted"/>
<dbReference type="InterPro" id="IPR050243">
    <property type="entry name" value="PHP_phosphatase"/>
</dbReference>
<reference evidence="2" key="2">
    <citation type="submission" date="2020-09" db="EMBL/GenBank/DDBJ databases">
        <authorList>
            <person name="Sun Q."/>
            <person name="Ohkuma M."/>
        </authorList>
    </citation>
    <scope>NUCLEOTIDE SEQUENCE</scope>
    <source>
        <strain evidence="2">JCM 4386</strain>
    </source>
</reference>
<reference evidence="2" key="1">
    <citation type="journal article" date="2014" name="Int. J. Syst. Evol. Microbiol.">
        <title>Complete genome sequence of Corynebacterium casei LMG S-19264T (=DSM 44701T), isolated from a smear-ripened cheese.</title>
        <authorList>
            <consortium name="US DOE Joint Genome Institute (JGI-PGF)"/>
            <person name="Walter F."/>
            <person name="Albersmeier A."/>
            <person name="Kalinowski J."/>
            <person name="Ruckert C."/>
        </authorList>
    </citation>
    <scope>NUCLEOTIDE SEQUENCE</scope>
    <source>
        <strain evidence="2">JCM 4386</strain>
    </source>
</reference>
<dbReference type="Proteomes" id="UP000606194">
    <property type="component" value="Unassembled WGS sequence"/>
</dbReference>
<dbReference type="FunFam" id="3.20.20.140:FF:000047">
    <property type="entry name" value="PHP domain-containing protein"/>
    <property type="match status" value="1"/>
</dbReference>
<keyword evidence="3" id="KW-1185">Reference proteome</keyword>
<dbReference type="InterPro" id="IPR010996">
    <property type="entry name" value="HHH_MUS81"/>
</dbReference>